<evidence type="ECO:0000256" key="5">
    <source>
        <dbReference type="ARBA" id="ARBA00022967"/>
    </source>
</evidence>
<dbReference type="AlphaFoldDB" id="A0A0S1S6L4"/>
<feature type="transmembrane region" description="Helical" evidence="11">
    <location>
        <begin position="60"/>
        <end position="81"/>
    </location>
</feature>
<dbReference type="EMBL" id="KT260167">
    <property type="protein sequence ID" value="ALM04137.1"/>
    <property type="molecule type" value="Genomic_DNA"/>
</dbReference>
<dbReference type="Pfam" id="PF00420">
    <property type="entry name" value="Oxidored_q2"/>
    <property type="match status" value="1"/>
</dbReference>
<dbReference type="GO" id="GO:0008137">
    <property type="term" value="F:NADH dehydrogenase (ubiquinone) activity"/>
    <property type="evidence" value="ECO:0007669"/>
    <property type="project" value="UniProtKB-EC"/>
</dbReference>
<dbReference type="Gene3D" id="1.10.287.3510">
    <property type="match status" value="1"/>
</dbReference>
<evidence type="ECO:0000256" key="3">
    <source>
        <dbReference type="ARBA" id="ARBA00016612"/>
    </source>
</evidence>
<keyword evidence="4 11" id="KW-0812">Transmembrane</keyword>
<keyword evidence="7" id="KW-0520">NAD</keyword>
<keyword evidence="8 11" id="KW-0472">Membrane</keyword>
<keyword evidence="6 11" id="KW-1133">Transmembrane helix</keyword>
<evidence type="ECO:0000313" key="12">
    <source>
        <dbReference type="EMBL" id="ALM04137.1"/>
    </source>
</evidence>
<comment type="catalytic activity">
    <reaction evidence="10">
        <text>a ubiquinone + NADH + 5 H(+)(in) = a ubiquinol + NAD(+) + 4 H(+)(out)</text>
        <dbReference type="Rhea" id="RHEA:29091"/>
        <dbReference type="Rhea" id="RHEA-COMP:9565"/>
        <dbReference type="Rhea" id="RHEA-COMP:9566"/>
        <dbReference type="ChEBI" id="CHEBI:15378"/>
        <dbReference type="ChEBI" id="CHEBI:16389"/>
        <dbReference type="ChEBI" id="CHEBI:17976"/>
        <dbReference type="ChEBI" id="CHEBI:57540"/>
        <dbReference type="ChEBI" id="CHEBI:57945"/>
        <dbReference type="EC" id="7.1.1.2"/>
    </reaction>
</comment>
<proteinExistence type="inferred from homology"/>
<feature type="transmembrane region" description="Helical" evidence="11">
    <location>
        <begin position="6"/>
        <end position="21"/>
    </location>
</feature>
<keyword evidence="12" id="KW-0496">Mitochondrion</keyword>
<organism evidence="12">
    <name type="scientific">Calameuta filiformis</name>
    <dbReference type="NCBI Taxonomy" id="222804"/>
    <lineage>
        <taxon>Eukaryota</taxon>
        <taxon>Metazoa</taxon>
        <taxon>Ecdysozoa</taxon>
        <taxon>Arthropoda</taxon>
        <taxon>Hexapoda</taxon>
        <taxon>Insecta</taxon>
        <taxon>Pterygota</taxon>
        <taxon>Neoptera</taxon>
        <taxon>Endopterygota</taxon>
        <taxon>Hymenoptera</taxon>
        <taxon>Cephoidea</taxon>
        <taxon>Cephidae</taxon>
        <taxon>Calameuta</taxon>
    </lineage>
</organism>
<evidence type="ECO:0000256" key="4">
    <source>
        <dbReference type="ARBA" id="ARBA00022692"/>
    </source>
</evidence>
<evidence type="ECO:0000256" key="8">
    <source>
        <dbReference type="ARBA" id="ARBA00023136"/>
    </source>
</evidence>
<evidence type="ECO:0000256" key="10">
    <source>
        <dbReference type="ARBA" id="ARBA00049551"/>
    </source>
</evidence>
<keyword evidence="5" id="KW-1278">Translocase</keyword>
<gene>
    <name evidence="12" type="primary">ND4L</name>
</gene>
<geneLocation type="mitochondrion" evidence="12"/>
<evidence type="ECO:0000256" key="9">
    <source>
        <dbReference type="ARBA" id="ARBA00031586"/>
    </source>
</evidence>
<reference evidence="12" key="1">
    <citation type="journal article" date="2016" name="Gene">
        <title>The complete mitogenomes of Calameuta filiformis (Eversmann, 1847) and Calameuta idolon (Rossi, 1794) (Hymenoptera: Cephidae): The remarkable features of the elongated A+T rich region in Cephini.</title>
        <authorList>
            <person name="Mahir Korkmaz E."/>
            <person name="Budak M."/>
            <person name="Ordek M.N."/>
            <person name="Basibuyuk H.H."/>
        </authorList>
    </citation>
    <scope>NUCLEOTIDE SEQUENCE</scope>
</reference>
<comment type="similarity">
    <text evidence="2">Belongs to the complex I subunit 4L family.</text>
</comment>
<sequence>MLMFIWSYILILLVMTLMIFIKFNKHILLILMSLEFFVVAMFYVWFMYFSVLDVNQFISLYYLIFSVNESVLGLTIMIVIMRSEGSDYISSFSLFKW</sequence>
<evidence type="ECO:0000256" key="6">
    <source>
        <dbReference type="ARBA" id="ARBA00022989"/>
    </source>
</evidence>
<evidence type="ECO:0000256" key="11">
    <source>
        <dbReference type="SAM" id="Phobius"/>
    </source>
</evidence>
<evidence type="ECO:0000256" key="2">
    <source>
        <dbReference type="ARBA" id="ARBA00010519"/>
    </source>
</evidence>
<dbReference type="GO" id="GO:0016020">
    <property type="term" value="C:membrane"/>
    <property type="evidence" value="ECO:0007669"/>
    <property type="project" value="UniProtKB-SubCell"/>
</dbReference>
<comment type="subcellular location">
    <subcellularLocation>
        <location evidence="1">Membrane</location>
        <topology evidence="1">Multi-pass membrane protein</topology>
    </subcellularLocation>
</comment>
<dbReference type="RefSeq" id="YP_009180581.1">
    <property type="nucleotide sequence ID" value="NC_028445.1"/>
</dbReference>
<name>A0A0S1S6L4_9HYME</name>
<dbReference type="GeneID" id="26220023"/>
<protein>
    <recommendedName>
        <fullName evidence="3">NADH-ubiquinone oxidoreductase chain 4L</fullName>
    </recommendedName>
    <alternativeName>
        <fullName evidence="9">NADH dehydrogenase subunit 4L</fullName>
    </alternativeName>
</protein>
<accession>A0A0S1S6L4</accession>
<dbReference type="InterPro" id="IPR039428">
    <property type="entry name" value="NUOK/Mnh_C1-like"/>
</dbReference>
<dbReference type="CTD" id="4539"/>
<evidence type="ECO:0000256" key="7">
    <source>
        <dbReference type="ARBA" id="ARBA00023027"/>
    </source>
</evidence>
<evidence type="ECO:0000256" key="1">
    <source>
        <dbReference type="ARBA" id="ARBA00004141"/>
    </source>
</evidence>
<feature type="transmembrane region" description="Helical" evidence="11">
    <location>
        <begin position="28"/>
        <end position="48"/>
    </location>
</feature>